<keyword evidence="4" id="KW-1185">Reference proteome</keyword>
<evidence type="ECO:0000313" key="3">
    <source>
        <dbReference type="EMBL" id="KAF9624365.1"/>
    </source>
</evidence>
<evidence type="ECO:0000256" key="1">
    <source>
        <dbReference type="SAM" id="MobiDB-lite"/>
    </source>
</evidence>
<keyword evidence="2" id="KW-1133">Transmembrane helix</keyword>
<dbReference type="PANTHER" id="PTHR35463">
    <property type="entry name" value="TRANSMEMBRANE PROTEIN"/>
    <property type="match status" value="1"/>
</dbReference>
<feature type="region of interest" description="Disordered" evidence="1">
    <location>
        <begin position="90"/>
        <end position="131"/>
    </location>
</feature>
<accession>A0A835ISM7</accession>
<dbReference type="EMBL" id="JADFTS010000001">
    <property type="protein sequence ID" value="KAF9624365.1"/>
    <property type="molecule type" value="Genomic_DNA"/>
</dbReference>
<proteinExistence type="predicted"/>
<dbReference type="Proteomes" id="UP000631114">
    <property type="component" value="Unassembled WGS sequence"/>
</dbReference>
<protein>
    <submittedName>
        <fullName evidence="3">Uncharacterized protein</fullName>
    </submittedName>
</protein>
<dbReference type="OrthoDB" id="690661at2759"/>
<evidence type="ECO:0000313" key="4">
    <source>
        <dbReference type="Proteomes" id="UP000631114"/>
    </source>
</evidence>
<dbReference type="PANTHER" id="PTHR35463:SF10">
    <property type="entry name" value="TRANSMEMBRANE PROTEIN"/>
    <property type="match status" value="1"/>
</dbReference>
<evidence type="ECO:0000256" key="2">
    <source>
        <dbReference type="SAM" id="Phobius"/>
    </source>
</evidence>
<feature type="transmembrane region" description="Helical" evidence="2">
    <location>
        <begin position="6"/>
        <end position="26"/>
    </location>
</feature>
<gene>
    <name evidence="3" type="ORF">IFM89_010391</name>
</gene>
<keyword evidence="2" id="KW-0812">Transmembrane</keyword>
<reference evidence="3 4" key="1">
    <citation type="submission" date="2020-10" db="EMBL/GenBank/DDBJ databases">
        <title>The Coptis chinensis genome and diversification of protoberbering-type alkaloids.</title>
        <authorList>
            <person name="Wang B."/>
            <person name="Shu S."/>
            <person name="Song C."/>
            <person name="Liu Y."/>
        </authorList>
    </citation>
    <scope>NUCLEOTIDE SEQUENCE [LARGE SCALE GENOMIC DNA]</scope>
    <source>
        <strain evidence="3">HL-2020</strain>
        <tissue evidence="3">Leaf</tissue>
    </source>
</reference>
<dbReference type="AlphaFoldDB" id="A0A835ISM7"/>
<comment type="caution">
    <text evidence="3">The sequence shown here is derived from an EMBL/GenBank/DDBJ whole genome shotgun (WGS) entry which is preliminary data.</text>
</comment>
<organism evidence="3 4">
    <name type="scientific">Coptis chinensis</name>
    <dbReference type="NCBI Taxonomy" id="261450"/>
    <lineage>
        <taxon>Eukaryota</taxon>
        <taxon>Viridiplantae</taxon>
        <taxon>Streptophyta</taxon>
        <taxon>Embryophyta</taxon>
        <taxon>Tracheophyta</taxon>
        <taxon>Spermatophyta</taxon>
        <taxon>Magnoliopsida</taxon>
        <taxon>Ranunculales</taxon>
        <taxon>Ranunculaceae</taxon>
        <taxon>Coptidoideae</taxon>
        <taxon>Coptis</taxon>
    </lineage>
</organism>
<name>A0A835ISM7_9MAGN</name>
<sequence>MNKYGIVVNLLILVFIISSLVIGNAVDQEVKKQGPNAAERAIGFLDPFNRWAKLKSCAKLAWINYGPKSERTETPHSDTGKLMKEAVTKSYETSKGTAEHAAKVAGHAVHTTAEKVKRTVSGSETENEQEL</sequence>
<keyword evidence="2" id="KW-0472">Membrane</keyword>